<dbReference type="Gramene" id="CDF38943">
    <property type="protein sequence ID" value="CDF38943"/>
    <property type="gene ID" value="CHC_T00001301001"/>
</dbReference>
<dbReference type="RefSeq" id="XP_005718848.1">
    <property type="nucleotide sequence ID" value="XM_005718791.1"/>
</dbReference>
<feature type="transmembrane region" description="Helical" evidence="2">
    <location>
        <begin position="428"/>
        <end position="447"/>
    </location>
</feature>
<feature type="transmembrane region" description="Helical" evidence="2">
    <location>
        <begin position="203"/>
        <end position="221"/>
    </location>
</feature>
<keyword evidence="2" id="KW-0812">Transmembrane</keyword>
<dbReference type="KEGG" id="ccp:CHC_T00001301001"/>
<keyword evidence="5" id="KW-1185">Reference proteome</keyword>
<evidence type="ECO:0000313" key="5">
    <source>
        <dbReference type="Proteomes" id="UP000012073"/>
    </source>
</evidence>
<dbReference type="Gene3D" id="3.40.190.10">
    <property type="entry name" value="Periplasmic binding protein-like II"/>
    <property type="match status" value="1"/>
</dbReference>
<accession>R7QMF4</accession>
<feature type="chain" id="PRO_5012813632" evidence="3">
    <location>
        <begin position="16"/>
        <end position="588"/>
    </location>
</feature>
<protein>
    <submittedName>
        <fullName evidence="4">Uncharacterized protein</fullName>
    </submittedName>
</protein>
<dbReference type="PhylomeDB" id="R7QMF4"/>
<sequence>MHILIFLLLPVLCLAQSPATTANQRFDRLYGNHLVACVLLEDPYIIADQNRREQYRGIAIDYFRRLRDNLGFTAEFKEWNGNWSSFIETMSECEPNVPDSNKNKCPCTIGIGAFTMTNERTEKIQFVWPLGNEAHRMVGRKSDLSSDNSQNTWFVFNTFSLQVWIIIAVGMVMHALGSLAFGPFQPSERDLPRSTTHRRRRGIMWRIKKFPAAILFAYAHLLGHPFGEESQGTPSFHRTAWLMLGITAGLFLLTIYEASLTVLLFESTKESAFQRLEDIKSCALDPSRIAMIAGGASQAFWHSAVNTTEVRKDCPQWGKFSMTVEDLAEGFEAVKSNRADFFYSLEGSIVIRAQKNCDVFAPVGEPFFSTAVGFVMPKNIESLQRVLDELSRETRILREQDGFESVSVLADRSSCEDVIDARITPSKLWAFFVMYALCWGGLLLYRISRLYIMKRKEKDDGLRPTPNQGDIVLMDVHSMPTRGFEATTAKKHEDFDHIDEESSSMGYSIPDGYPTHGAHRKVSPPSSVLQTPIPSRNSSQLRQETLPHGQQDLSLRPDGGTGPNGLTSDGYPLETHHSTGPAGGSPDL</sequence>
<evidence type="ECO:0000313" key="4">
    <source>
        <dbReference type="EMBL" id="CDF38943.1"/>
    </source>
</evidence>
<gene>
    <name evidence="4" type="ORF">CHC_T00001301001</name>
</gene>
<dbReference type="GeneID" id="17326568"/>
<dbReference type="Gene3D" id="1.10.287.70">
    <property type="match status" value="1"/>
</dbReference>
<keyword evidence="2" id="KW-1133">Transmembrane helix</keyword>
<proteinExistence type="predicted"/>
<dbReference type="Proteomes" id="UP000012073">
    <property type="component" value="Unassembled WGS sequence"/>
</dbReference>
<evidence type="ECO:0000256" key="2">
    <source>
        <dbReference type="SAM" id="Phobius"/>
    </source>
</evidence>
<feature type="transmembrane region" description="Helical" evidence="2">
    <location>
        <begin position="241"/>
        <end position="265"/>
    </location>
</feature>
<feature type="transmembrane region" description="Helical" evidence="2">
    <location>
        <begin position="161"/>
        <end position="182"/>
    </location>
</feature>
<dbReference type="STRING" id="2769.R7QMF4"/>
<feature type="compositionally biased region" description="Polar residues" evidence="1">
    <location>
        <begin position="524"/>
        <end position="543"/>
    </location>
</feature>
<dbReference type="OrthoDB" id="10568478at2759"/>
<organism evidence="4 5">
    <name type="scientific">Chondrus crispus</name>
    <name type="common">Carrageen Irish moss</name>
    <name type="synonym">Polymorpha crispa</name>
    <dbReference type="NCBI Taxonomy" id="2769"/>
    <lineage>
        <taxon>Eukaryota</taxon>
        <taxon>Rhodophyta</taxon>
        <taxon>Florideophyceae</taxon>
        <taxon>Rhodymeniophycidae</taxon>
        <taxon>Gigartinales</taxon>
        <taxon>Gigartinaceae</taxon>
        <taxon>Chondrus</taxon>
    </lineage>
</organism>
<dbReference type="PANTHER" id="PTHR18966">
    <property type="entry name" value="IONOTROPIC GLUTAMATE RECEPTOR"/>
    <property type="match status" value="1"/>
</dbReference>
<feature type="signal peptide" evidence="3">
    <location>
        <begin position="1"/>
        <end position="15"/>
    </location>
</feature>
<dbReference type="InterPro" id="IPR015683">
    <property type="entry name" value="Ionotropic_Glu_rcpt"/>
</dbReference>
<reference evidence="5" key="1">
    <citation type="journal article" date="2013" name="Proc. Natl. Acad. Sci. U.S.A.">
        <title>Genome structure and metabolic features in the red seaweed Chondrus crispus shed light on evolution of the Archaeplastida.</title>
        <authorList>
            <person name="Collen J."/>
            <person name="Porcel B."/>
            <person name="Carre W."/>
            <person name="Ball S.G."/>
            <person name="Chaparro C."/>
            <person name="Tonon T."/>
            <person name="Barbeyron T."/>
            <person name="Michel G."/>
            <person name="Noel B."/>
            <person name="Valentin K."/>
            <person name="Elias M."/>
            <person name="Artiguenave F."/>
            <person name="Arun A."/>
            <person name="Aury J.M."/>
            <person name="Barbosa-Neto J.F."/>
            <person name="Bothwell J.H."/>
            <person name="Bouget F.Y."/>
            <person name="Brillet L."/>
            <person name="Cabello-Hurtado F."/>
            <person name="Capella-Gutierrez S."/>
            <person name="Charrier B."/>
            <person name="Cladiere L."/>
            <person name="Cock J.M."/>
            <person name="Coelho S.M."/>
            <person name="Colleoni C."/>
            <person name="Czjzek M."/>
            <person name="Da Silva C."/>
            <person name="Delage L."/>
            <person name="Denoeud F."/>
            <person name="Deschamps P."/>
            <person name="Dittami S.M."/>
            <person name="Gabaldon T."/>
            <person name="Gachon C.M."/>
            <person name="Groisillier A."/>
            <person name="Herve C."/>
            <person name="Jabbari K."/>
            <person name="Katinka M."/>
            <person name="Kloareg B."/>
            <person name="Kowalczyk N."/>
            <person name="Labadie K."/>
            <person name="Leblanc C."/>
            <person name="Lopez P.J."/>
            <person name="McLachlan D.H."/>
            <person name="Meslet-Cladiere L."/>
            <person name="Moustafa A."/>
            <person name="Nehr Z."/>
            <person name="Nyvall Collen P."/>
            <person name="Panaud O."/>
            <person name="Partensky F."/>
            <person name="Poulain J."/>
            <person name="Rensing S.A."/>
            <person name="Rousvoal S."/>
            <person name="Samson G."/>
            <person name="Symeonidi A."/>
            <person name="Weissenbach J."/>
            <person name="Zambounis A."/>
            <person name="Wincker P."/>
            <person name="Boyen C."/>
        </authorList>
    </citation>
    <scope>NUCLEOTIDE SEQUENCE [LARGE SCALE GENOMIC DNA]</scope>
    <source>
        <strain evidence="5">cv. Stackhouse</strain>
    </source>
</reference>
<keyword evidence="3" id="KW-0732">Signal</keyword>
<evidence type="ECO:0000256" key="1">
    <source>
        <dbReference type="SAM" id="MobiDB-lite"/>
    </source>
</evidence>
<dbReference type="AlphaFoldDB" id="R7QMF4"/>
<dbReference type="SUPFAM" id="SSF53850">
    <property type="entry name" value="Periplasmic binding protein-like II"/>
    <property type="match status" value="1"/>
</dbReference>
<feature type="region of interest" description="Disordered" evidence="1">
    <location>
        <begin position="487"/>
        <end position="588"/>
    </location>
</feature>
<evidence type="ECO:0000256" key="3">
    <source>
        <dbReference type="SAM" id="SignalP"/>
    </source>
</evidence>
<dbReference type="EMBL" id="HG001977">
    <property type="protein sequence ID" value="CDF38943.1"/>
    <property type="molecule type" value="Genomic_DNA"/>
</dbReference>
<keyword evidence="2" id="KW-0472">Membrane</keyword>
<name>R7QMF4_CHOCR</name>